<comment type="function">
    <text evidence="6">Catalyzes the glycosylation of 4,4'-diaponeurosporenoate, i.e. the esterification of glucose at the C1'' position with the carboxyl group of 4,4'-diaponeurosporenic acid, to form glycosyl-4,4'-diaponeurosporenoate. This is a step in the biosynthesis of staphyloxanthin, an orange pigment present in most staphylococci strains.</text>
</comment>
<dbReference type="GO" id="GO:0005886">
    <property type="term" value="C:plasma membrane"/>
    <property type="evidence" value="ECO:0007669"/>
    <property type="project" value="UniProtKB-SubCell"/>
</dbReference>
<evidence type="ECO:0000256" key="5">
    <source>
        <dbReference type="ARBA" id="ARBA00023136"/>
    </source>
</evidence>
<dbReference type="SUPFAM" id="SSF53448">
    <property type="entry name" value="Nucleotide-diphospho-sugar transferases"/>
    <property type="match status" value="1"/>
</dbReference>
<sequence length="245" mass="26929">MVIPCLNDAELLERCLRSINRQRRAADFTAVVDNGSDDDSVQVATAHGATVITEARRGITWAAAAGYHAACGLGADYIVRTDADAWLPETYLETVEQQWRHAPAHTVGITGPALFDGTPHLISRLYLSIYRLSVGSALGHPPLFGTNSSFRTEWWQAVGSTLDLADTESHDDIQLSFAVRAGETIRFVPELVVGMDDRALRGRCQVRRRFGRGWHSMMRGFSSSPPWQRLPQRLAQARTGAGSAL</sequence>
<dbReference type="eggNOG" id="COG0463">
    <property type="taxonomic scope" value="Bacteria"/>
</dbReference>
<evidence type="ECO:0000256" key="2">
    <source>
        <dbReference type="ARBA" id="ARBA00022475"/>
    </source>
</evidence>
<dbReference type="Gene3D" id="3.90.550.10">
    <property type="entry name" value="Spore Coat Polysaccharide Biosynthesis Protein SpsA, Chain A"/>
    <property type="match status" value="1"/>
</dbReference>
<dbReference type="HOGENOM" id="CLU_025996_17_0_11"/>
<evidence type="ECO:0000256" key="3">
    <source>
        <dbReference type="ARBA" id="ARBA00022676"/>
    </source>
</evidence>
<organism evidence="12 13">
    <name type="scientific">Corynebacterium genitalium ATCC 33030</name>
    <dbReference type="NCBI Taxonomy" id="585529"/>
    <lineage>
        <taxon>Bacteria</taxon>
        <taxon>Bacillati</taxon>
        <taxon>Actinomycetota</taxon>
        <taxon>Actinomycetes</taxon>
        <taxon>Mycobacteriales</taxon>
        <taxon>Corynebacteriaceae</taxon>
        <taxon>Corynebacterium</taxon>
    </lineage>
</organism>
<dbReference type="AlphaFoldDB" id="D7WA77"/>
<dbReference type="PANTHER" id="PTHR43646:SF2">
    <property type="entry name" value="GLYCOSYLTRANSFERASE 2-LIKE DOMAIN-CONTAINING PROTEIN"/>
    <property type="match status" value="1"/>
</dbReference>
<dbReference type="CDD" id="cd00761">
    <property type="entry name" value="Glyco_tranf_GTA_type"/>
    <property type="match status" value="1"/>
</dbReference>
<evidence type="ECO:0000256" key="8">
    <source>
        <dbReference type="ARBA" id="ARBA00038120"/>
    </source>
</evidence>
<gene>
    <name evidence="12" type="ORF">HMPREF0291_10933</name>
</gene>
<dbReference type="InterPro" id="IPR001173">
    <property type="entry name" value="Glyco_trans_2-like"/>
</dbReference>
<comment type="similarity">
    <text evidence="8">Belongs to the glycosyltransferase 2 family. CrtQ subfamily.</text>
</comment>
<dbReference type="Pfam" id="PF00535">
    <property type="entry name" value="Glycos_transf_2"/>
    <property type="match status" value="1"/>
</dbReference>
<evidence type="ECO:0000313" key="12">
    <source>
        <dbReference type="EMBL" id="EFK55675.1"/>
    </source>
</evidence>
<reference evidence="12" key="1">
    <citation type="submission" date="2010-06" db="EMBL/GenBank/DDBJ databases">
        <authorList>
            <person name="Muzny D."/>
            <person name="Qin X."/>
            <person name="Buhay C."/>
            <person name="Dugan-Rocha S."/>
            <person name="Ding Y."/>
            <person name="Chen G."/>
            <person name="Hawes A."/>
            <person name="Holder M."/>
            <person name="Jhangiani S."/>
            <person name="Johnson A."/>
            <person name="Khan Z."/>
            <person name="Li Z."/>
            <person name="Liu W."/>
            <person name="Liu X."/>
            <person name="Perez L."/>
            <person name="Shen H."/>
            <person name="Wang Q."/>
            <person name="Watt J."/>
            <person name="Xi L."/>
            <person name="Xin Y."/>
            <person name="Zhou J."/>
            <person name="Deng J."/>
            <person name="Jiang H."/>
            <person name="Liu Y."/>
            <person name="Qu J."/>
            <person name="Song X.-Z."/>
            <person name="Zhang L."/>
            <person name="Villasana D."/>
            <person name="Johnson A."/>
            <person name="Liu J."/>
            <person name="Liyanage D."/>
            <person name="Lorensuhewa L."/>
            <person name="Robinson T."/>
            <person name="Song A."/>
            <person name="Song B.-B."/>
            <person name="Dinh H."/>
            <person name="Thornton R."/>
            <person name="Coyle M."/>
            <person name="Francisco L."/>
            <person name="Jackson L."/>
            <person name="Javaid M."/>
            <person name="Korchina V."/>
            <person name="Kovar C."/>
            <person name="Mata R."/>
            <person name="Mathew T."/>
            <person name="Ngo R."/>
            <person name="Nguyen L."/>
            <person name="Nguyen N."/>
            <person name="Okwuonu G."/>
            <person name="Ongeri F."/>
            <person name="Pham C."/>
            <person name="Simmons D."/>
            <person name="Wilczek-Boney K."/>
            <person name="Hale W."/>
            <person name="Jakkamsetti A."/>
            <person name="Pham P."/>
            <person name="Ruth R."/>
            <person name="San Lucas F."/>
            <person name="Warren J."/>
            <person name="Zhang J."/>
            <person name="Zhao Z."/>
            <person name="Zhou C."/>
            <person name="Zhu D."/>
            <person name="Lee S."/>
            <person name="Bess C."/>
            <person name="Blankenburg K."/>
            <person name="Forbes L."/>
            <person name="Fu Q."/>
            <person name="Gubbala S."/>
            <person name="Hirani K."/>
            <person name="Jayaseelan J.C."/>
            <person name="Lara F."/>
            <person name="Munidasa M."/>
            <person name="Palculict T."/>
            <person name="Patil S."/>
            <person name="Pu L.-L."/>
            <person name="Saada N."/>
            <person name="Tang L."/>
            <person name="Weissenberger G."/>
            <person name="Zhu Y."/>
            <person name="Hemphill L."/>
            <person name="Shang Y."/>
            <person name="Youmans B."/>
            <person name="Ayvaz T."/>
            <person name="Ross M."/>
            <person name="Santibanez J."/>
            <person name="Aqrawi P."/>
            <person name="Gross S."/>
            <person name="Joshi V."/>
            <person name="Fowler G."/>
            <person name="Nazareth L."/>
            <person name="Reid J."/>
            <person name="Worley K."/>
            <person name="Petrosino J."/>
            <person name="Highlander S."/>
            <person name="Gibbs R."/>
        </authorList>
    </citation>
    <scope>NUCLEOTIDE SEQUENCE [LARGE SCALE GENOMIC DNA]</scope>
    <source>
        <strain evidence="12">ATCC 33030</strain>
    </source>
</reference>
<keyword evidence="4 12" id="KW-0808">Transferase</keyword>
<dbReference type="STRING" id="585529.HMPREF0291_10933"/>
<feature type="region of interest" description="Disordered" evidence="10">
    <location>
        <begin position="223"/>
        <end position="245"/>
    </location>
</feature>
<feature type="domain" description="Glycosyltransferase 2-like" evidence="11">
    <location>
        <begin position="2"/>
        <end position="113"/>
    </location>
</feature>
<name>D7WA77_9CORY</name>
<dbReference type="PANTHER" id="PTHR43646">
    <property type="entry name" value="GLYCOSYLTRANSFERASE"/>
    <property type="match status" value="1"/>
</dbReference>
<evidence type="ECO:0000256" key="4">
    <source>
        <dbReference type="ARBA" id="ARBA00022679"/>
    </source>
</evidence>
<keyword evidence="3 12" id="KW-0328">Glycosyltransferase</keyword>
<comment type="pathway">
    <text evidence="7">Carotenoid biosynthesis; staphyloxanthin biosynthesis; staphyloxanthin from farnesyl diphosphate: step 4/5.</text>
</comment>
<evidence type="ECO:0000256" key="10">
    <source>
        <dbReference type="SAM" id="MobiDB-lite"/>
    </source>
</evidence>
<dbReference type="InterPro" id="IPR029044">
    <property type="entry name" value="Nucleotide-diphossugar_trans"/>
</dbReference>
<protein>
    <recommendedName>
        <fullName evidence="9">4,4'-diaponeurosporenoate glycosyltransferase</fullName>
    </recommendedName>
</protein>
<evidence type="ECO:0000256" key="7">
    <source>
        <dbReference type="ARBA" id="ARBA00037904"/>
    </source>
</evidence>
<accession>D7WA77</accession>
<dbReference type="GO" id="GO:0016757">
    <property type="term" value="F:glycosyltransferase activity"/>
    <property type="evidence" value="ECO:0007669"/>
    <property type="project" value="UniProtKB-KW"/>
</dbReference>
<dbReference type="EMBL" id="ACLJ02000001">
    <property type="protein sequence ID" value="EFK55675.1"/>
    <property type="molecule type" value="Genomic_DNA"/>
</dbReference>
<keyword evidence="2" id="KW-1003">Cell membrane</keyword>
<evidence type="ECO:0000256" key="9">
    <source>
        <dbReference type="ARBA" id="ARBA00040345"/>
    </source>
</evidence>
<proteinExistence type="inferred from homology"/>
<comment type="subcellular location">
    <subcellularLocation>
        <location evidence="1">Cell membrane</location>
    </subcellularLocation>
</comment>
<evidence type="ECO:0000313" key="13">
    <source>
        <dbReference type="Proteomes" id="UP000004208"/>
    </source>
</evidence>
<keyword evidence="5" id="KW-0472">Membrane</keyword>
<evidence type="ECO:0000256" key="1">
    <source>
        <dbReference type="ARBA" id="ARBA00004236"/>
    </source>
</evidence>
<keyword evidence="13" id="KW-1185">Reference proteome</keyword>
<evidence type="ECO:0000259" key="11">
    <source>
        <dbReference type="Pfam" id="PF00535"/>
    </source>
</evidence>
<evidence type="ECO:0000256" key="6">
    <source>
        <dbReference type="ARBA" id="ARBA00037281"/>
    </source>
</evidence>
<dbReference type="Proteomes" id="UP000004208">
    <property type="component" value="Unassembled WGS sequence"/>
</dbReference>
<comment type="caution">
    <text evidence="12">The sequence shown here is derived from an EMBL/GenBank/DDBJ whole genome shotgun (WGS) entry which is preliminary data.</text>
</comment>